<evidence type="ECO:0000256" key="1">
    <source>
        <dbReference type="SAM" id="Phobius"/>
    </source>
</evidence>
<accession>A0A1I3Y822</accession>
<evidence type="ECO:0000313" key="3">
    <source>
        <dbReference type="Proteomes" id="UP000199589"/>
    </source>
</evidence>
<proteinExistence type="predicted"/>
<evidence type="ECO:0008006" key="4">
    <source>
        <dbReference type="Google" id="ProtNLM"/>
    </source>
</evidence>
<evidence type="ECO:0000313" key="2">
    <source>
        <dbReference type="EMBL" id="SFK27850.1"/>
    </source>
</evidence>
<keyword evidence="1" id="KW-0472">Membrane</keyword>
<dbReference type="AlphaFoldDB" id="A0A1I3Y822"/>
<feature type="transmembrane region" description="Helical" evidence="1">
    <location>
        <begin position="49"/>
        <end position="72"/>
    </location>
</feature>
<dbReference type="Proteomes" id="UP000199589">
    <property type="component" value="Unassembled WGS sequence"/>
</dbReference>
<name>A0A1I3Y822_9LACT</name>
<dbReference type="OrthoDB" id="2168698at2"/>
<keyword evidence="1" id="KW-1133">Transmembrane helix</keyword>
<feature type="transmembrane region" description="Helical" evidence="1">
    <location>
        <begin position="153"/>
        <end position="176"/>
    </location>
</feature>
<gene>
    <name evidence="2" type="ORF">SAMN04488569_10203</name>
</gene>
<dbReference type="EMBL" id="FOSJ01000020">
    <property type="protein sequence ID" value="SFK27850.1"/>
    <property type="molecule type" value="Genomic_DNA"/>
</dbReference>
<protein>
    <recommendedName>
        <fullName evidence="4">Yip1 domain-containing protein</fullName>
    </recommendedName>
</protein>
<keyword evidence="3" id="KW-1185">Reference proteome</keyword>
<dbReference type="RefSeq" id="WP_091897353.1">
    <property type="nucleotide sequence ID" value="NZ_FOSJ01000020.1"/>
</dbReference>
<feature type="transmembrane region" description="Helical" evidence="1">
    <location>
        <begin position="12"/>
        <end position="34"/>
    </location>
</feature>
<organism evidence="2 3">
    <name type="scientific">Marinilactibacillus piezotolerans</name>
    <dbReference type="NCBI Taxonomy" id="258723"/>
    <lineage>
        <taxon>Bacteria</taxon>
        <taxon>Bacillati</taxon>
        <taxon>Bacillota</taxon>
        <taxon>Bacilli</taxon>
        <taxon>Lactobacillales</taxon>
        <taxon>Carnobacteriaceae</taxon>
        <taxon>Marinilactibacillus</taxon>
    </lineage>
</organism>
<sequence>MSEEVEVSENKGFPWVAMAVFAVVILGIAALQIFTMDTTGLEELEGNSGALVAGGVIGGIVGAIGAFIVLSIQYAFTKFPTQWISKEKNVYKYDIWAALFYSTAIGTVMNFLIQQLNYQENLIVGIIVNIITTVLFLFFYFSGEEKEQHIKKAITIVQVAWLVIGIVLSIAFNALASNMLG</sequence>
<reference evidence="3" key="1">
    <citation type="submission" date="2016-10" db="EMBL/GenBank/DDBJ databases">
        <authorList>
            <person name="Varghese N."/>
            <person name="Submissions S."/>
        </authorList>
    </citation>
    <scope>NUCLEOTIDE SEQUENCE [LARGE SCALE GENOMIC DNA]</scope>
    <source>
        <strain evidence="3">DSM 16108</strain>
    </source>
</reference>
<feature type="transmembrane region" description="Helical" evidence="1">
    <location>
        <begin position="122"/>
        <end position="141"/>
    </location>
</feature>
<feature type="transmembrane region" description="Helical" evidence="1">
    <location>
        <begin position="93"/>
        <end position="116"/>
    </location>
</feature>
<keyword evidence="1" id="KW-0812">Transmembrane</keyword>